<evidence type="ECO:0000256" key="1">
    <source>
        <dbReference type="ARBA" id="ARBA00022679"/>
    </source>
</evidence>
<dbReference type="CDD" id="cd05566">
    <property type="entry name" value="PTS_IIB_galactitol"/>
    <property type="match status" value="1"/>
</dbReference>
<dbReference type="InterPro" id="IPR036095">
    <property type="entry name" value="PTS_EIIB-like_sf"/>
</dbReference>
<sequence length="100" mass="10508">MSELKILIACGSGIATSTVAQEKVKDILANAGIPAKITKGTIGQVESLQDGVDVIMVTTRYQKPLRKPIVSVFGLISGIDQEAVEKEVVDVSRAALAAKD</sequence>
<protein>
    <submittedName>
        <fullName evidence="3">PTS system, Lactose/Cellobiose specific IIB subunit</fullName>
    </submittedName>
</protein>
<dbReference type="GO" id="GO:0009401">
    <property type="term" value="P:phosphoenolpyruvate-dependent sugar phosphotransferase system"/>
    <property type="evidence" value="ECO:0007669"/>
    <property type="project" value="InterPro"/>
</dbReference>
<evidence type="ECO:0000259" key="2">
    <source>
        <dbReference type="PROSITE" id="PS51099"/>
    </source>
</evidence>
<organism evidence="3">
    <name type="scientific">Propionibacterium freudenreichii subsp. freudenreichii</name>
    <dbReference type="NCBI Taxonomy" id="66712"/>
    <lineage>
        <taxon>Bacteria</taxon>
        <taxon>Bacillati</taxon>
        <taxon>Actinomycetota</taxon>
        <taxon>Actinomycetes</taxon>
        <taxon>Propionibacteriales</taxon>
        <taxon>Propionibacteriaceae</taxon>
        <taxon>Propionibacterium</taxon>
    </lineage>
</organism>
<gene>
    <name evidence="3" type="ORF">PFCIRM138_09590</name>
</gene>
<keyword evidence="1" id="KW-0808">Transferase</keyword>
<dbReference type="PROSITE" id="PS51099">
    <property type="entry name" value="PTS_EIIB_TYPE_2"/>
    <property type="match status" value="1"/>
</dbReference>
<evidence type="ECO:0000313" key="3">
    <source>
        <dbReference type="EMBL" id="CEP25668.1"/>
    </source>
</evidence>
<dbReference type="InterPro" id="IPR003501">
    <property type="entry name" value="PTS_EIIB_2/3"/>
</dbReference>
<dbReference type="InterPro" id="IPR013011">
    <property type="entry name" value="PTS_EIIB_2"/>
</dbReference>
<dbReference type="SUPFAM" id="SSF52794">
    <property type="entry name" value="PTS system IIB component-like"/>
    <property type="match status" value="1"/>
</dbReference>
<dbReference type="EMBL" id="LM676380">
    <property type="protein sequence ID" value="CEP25668.1"/>
    <property type="molecule type" value="Genomic_DNA"/>
</dbReference>
<dbReference type="GO" id="GO:0008982">
    <property type="term" value="F:protein-N(PI)-phosphohistidine-sugar phosphotransferase activity"/>
    <property type="evidence" value="ECO:0007669"/>
    <property type="project" value="InterPro"/>
</dbReference>
<dbReference type="Pfam" id="PF02302">
    <property type="entry name" value="PTS_IIB"/>
    <property type="match status" value="1"/>
</dbReference>
<proteinExistence type="predicted"/>
<name>A0A0B7NYH3_PROFF</name>
<feature type="domain" description="PTS EIIB type-2" evidence="2">
    <location>
        <begin position="4"/>
        <end position="96"/>
    </location>
</feature>
<dbReference type="AlphaFoldDB" id="A0A0B7NYH3"/>
<reference evidence="3" key="1">
    <citation type="submission" date="2014-08" db="EMBL/GenBank/DDBJ databases">
        <authorList>
            <person name="Falentin Helene"/>
        </authorList>
    </citation>
    <scope>NUCLEOTIDE SEQUENCE</scope>
</reference>
<accession>A0A0B7NYH3</accession>
<dbReference type="Gene3D" id="3.40.50.2300">
    <property type="match status" value="1"/>
</dbReference>